<dbReference type="InterPro" id="IPR011044">
    <property type="entry name" value="Quino_amine_DH_bsu"/>
</dbReference>
<reference evidence="1" key="1">
    <citation type="submission" date="2020-06" db="EMBL/GenBank/DDBJ databases">
        <title>Legume-microbial interactions unlock mineral nutrients during tropical forest succession.</title>
        <authorList>
            <person name="Epihov D.Z."/>
        </authorList>
    </citation>
    <scope>NUCLEOTIDE SEQUENCE [LARGE SCALE GENOMIC DNA]</scope>
    <source>
        <strain evidence="1">Pan2503</strain>
    </source>
</reference>
<proteinExistence type="predicted"/>
<gene>
    <name evidence="1" type="ORF">HRJ53_07060</name>
</gene>
<dbReference type="Gene3D" id="2.130.10.10">
    <property type="entry name" value="YVTN repeat-like/Quinoprotein amine dehydrogenase"/>
    <property type="match status" value="1"/>
</dbReference>
<evidence type="ECO:0000313" key="1">
    <source>
        <dbReference type="EMBL" id="MBA0084736.1"/>
    </source>
</evidence>
<dbReference type="InterPro" id="IPR015943">
    <property type="entry name" value="WD40/YVTN_repeat-like_dom_sf"/>
</dbReference>
<dbReference type="Proteomes" id="UP000567293">
    <property type="component" value="Unassembled WGS sequence"/>
</dbReference>
<name>A0A7V8SWC5_9BACT</name>
<keyword evidence="2" id="KW-1185">Reference proteome</keyword>
<dbReference type="SUPFAM" id="SSF50969">
    <property type="entry name" value="YVTN repeat-like/Quinoprotein amine dehydrogenase"/>
    <property type="match status" value="1"/>
</dbReference>
<organism evidence="1 2">
    <name type="scientific">Candidatus Acidiferrum panamense</name>
    <dbReference type="NCBI Taxonomy" id="2741543"/>
    <lineage>
        <taxon>Bacteria</taxon>
        <taxon>Pseudomonadati</taxon>
        <taxon>Acidobacteriota</taxon>
        <taxon>Terriglobia</taxon>
        <taxon>Candidatus Acidiferrales</taxon>
        <taxon>Candidatus Acidiferrum</taxon>
    </lineage>
</organism>
<comment type="caution">
    <text evidence="1">The sequence shown here is derived from an EMBL/GenBank/DDBJ whole genome shotgun (WGS) entry which is preliminary data.</text>
</comment>
<accession>A0A7V8SWC5</accession>
<sequence length="303" mass="33836">MSSRTRGGIWGLDSAVRPFFVRSFQGAFAAPNSVFYLDFPEFDKQGREMVVLSPVTKQWRARDVEKEDDLTFFGKIVLRTKHNEKNRYARRNFALQALEIVNLTPLWSRNFPTQGPSVFGSASSGKLVFLWNAKVDGLHEELAREGKLQALWDRERPGEMDFFAEVLNAQDGTAVGGAVVHTGKYSFLPQSVEAAGDWIMVTDNLNRVLLYSSSTGERKAKWFGYNPHISSHGEWLCLVNGAGRLVIYDLHRLKQAGDLSFANHVSGHTFSEDGQRLLVLTDDQTAFVFDIEAVSAAAASGRN</sequence>
<dbReference type="AlphaFoldDB" id="A0A7V8SWC5"/>
<protein>
    <submittedName>
        <fullName evidence="1">Uncharacterized protein</fullName>
    </submittedName>
</protein>
<dbReference type="EMBL" id="JACDQQ010000687">
    <property type="protein sequence ID" value="MBA0084736.1"/>
    <property type="molecule type" value="Genomic_DNA"/>
</dbReference>
<evidence type="ECO:0000313" key="2">
    <source>
        <dbReference type="Proteomes" id="UP000567293"/>
    </source>
</evidence>